<dbReference type="AlphaFoldDB" id="A0A2P5A125"/>
<gene>
    <name evidence="2" type="ORF">TGAM01_v200662</name>
</gene>
<evidence type="ECO:0000256" key="1">
    <source>
        <dbReference type="SAM" id="MobiDB-lite"/>
    </source>
</evidence>
<organism evidence="2 3">
    <name type="scientific">Trichoderma gamsii</name>
    <dbReference type="NCBI Taxonomy" id="398673"/>
    <lineage>
        <taxon>Eukaryota</taxon>
        <taxon>Fungi</taxon>
        <taxon>Dikarya</taxon>
        <taxon>Ascomycota</taxon>
        <taxon>Pezizomycotina</taxon>
        <taxon>Sordariomycetes</taxon>
        <taxon>Hypocreomycetidae</taxon>
        <taxon>Hypocreales</taxon>
        <taxon>Hypocreaceae</taxon>
        <taxon>Trichoderma</taxon>
    </lineage>
</organism>
<name>A0A2P5A125_9HYPO</name>
<feature type="region of interest" description="Disordered" evidence="1">
    <location>
        <begin position="47"/>
        <end position="98"/>
    </location>
</feature>
<evidence type="ECO:0000313" key="3">
    <source>
        <dbReference type="Proteomes" id="UP000054821"/>
    </source>
</evidence>
<feature type="compositionally biased region" description="Polar residues" evidence="1">
    <location>
        <begin position="81"/>
        <end position="98"/>
    </location>
</feature>
<accession>A0A2P5A125</accession>
<sequence>MTRADLTACEVRARGISIPTALQIDSTWTFAGGQCLALPCLATHTPSTGATATAPYSPADRALDERRGSTQTKGEIHLTAGMSSGGITVESQATAHTH</sequence>
<keyword evidence="3" id="KW-1185">Reference proteome</keyword>
<dbReference type="Proteomes" id="UP000054821">
    <property type="component" value="Unassembled WGS sequence"/>
</dbReference>
<dbReference type="EMBL" id="JPDN02000002">
    <property type="protein sequence ID" value="PON30222.1"/>
    <property type="molecule type" value="Genomic_DNA"/>
</dbReference>
<dbReference type="GeneID" id="29987615"/>
<evidence type="ECO:0000313" key="2">
    <source>
        <dbReference type="EMBL" id="PON30222.1"/>
    </source>
</evidence>
<comment type="caution">
    <text evidence="2">The sequence shown here is derived from an EMBL/GenBank/DDBJ whole genome shotgun (WGS) entry which is preliminary data.</text>
</comment>
<reference evidence="2 3" key="1">
    <citation type="journal article" date="2016" name="Genome Announc.">
        <title>Draft Whole-Genome Sequence of Trichoderma gamsii T6085, a Promising Biocontrol Agent of Fusarium Head Blight on Wheat.</title>
        <authorList>
            <person name="Baroncelli R."/>
            <person name="Zapparata A."/>
            <person name="Piaggeschi G."/>
            <person name="Sarrocco S."/>
            <person name="Vannacci G."/>
        </authorList>
    </citation>
    <scope>NUCLEOTIDE SEQUENCE [LARGE SCALE GENOMIC DNA]</scope>
    <source>
        <strain evidence="2 3">T6085</strain>
    </source>
</reference>
<proteinExistence type="predicted"/>
<protein>
    <submittedName>
        <fullName evidence="2">Uncharacterized protein</fullName>
    </submittedName>
</protein>
<dbReference type="RefSeq" id="XP_018659342.1">
    <property type="nucleotide sequence ID" value="XM_018807532.1"/>
</dbReference>